<feature type="domain" description="Ferritin-like diiron" evidence="7">
    <location>
        <begin position="42"/>
        <end position="203"/>
    </location>
</feature>
<dbReference type="PANTHER" id="PTHR11431:SF51">
    <property type="entry name" value="FERRITIN"/>
    <property type="match status" value="1"/>
</dbReference>
<reference evidence="8 9" key="1">
    <citation type="submission" date="2022-12" db="EMBL/GenBank/DDBJ databases">
        <title>Chromosome-level genome assembly of true bugs.</title>
        <authorList>
            <person name="Ma L."/>
            <person name="Li H."/>
        </authorList>
    </citation>
    <scope>NUCLEOTIDE SEQUENCE [LARGE SCALE GENOMIC DNA]</scope>
    <source>
        <strain evidence="8">Lab_2022b</strain>
    </source>
</reference>
<dbReference type="PROSITE" id="PS50905">
    <property type="entry name" value="FERRITIN_LIKE"/>
    <property type="match status" value="1"/>
</dbReference>
<dbReference type="InterPro" id="IPR008331">
    <property type="entry name" value="Ferritin_DPS_dom"/>
</dbReference>
<dbReference type="GO" id="GO:0006826">
    <property type="term" value="P:iron ion transport"/>
    <property type="evidence" value="ECO:0007669"/>
    <property type="project" value="InterPro"/>
</dbReference>
<dbReference type="GO" id="GO:0006879">
    <property type="term" value="P:intracellular iron ion homeostasis"/>
    <property type="evidence" value="ECO:0007669"/>
    <property type="project" value="UniProtKB-KW"/>
</dbReference>
<dbReference type="GO" id="GO:0008198">
    <property type="term" value="F:ferrous iron binding"/>
    <property type="evidence" value="ECO:0007669"/>
    <property type="project" value="TreeGrafter"/>
</dbReference>
<feature type="signal peptide" evidence="6">
    <location>
        <begin position="1"/>
        <end position="17"/>
    </location>
</feature>
<dbReference type="Pfam" id="PF00210">
    <property type="entry name" value="Ferritin"/>
    <property type="match status" value="1"/>
</dbReference>
<evidence type="ECO:0000256" key="5">
    <source>
        <dbReference type="RuleBase" id="RU361145"/>
    </source>
</evidence>
<evidence type="ECO:0000313" key="9">
    <source>
        <dbReference type="Proteomes" id="UP001461498"/>
    </source>
</evidence>
<keyword evidence="6" id="KW-0732">Signal</keyword>
<protein>
    <recommendedName>
        <fullName evidence="5">Ferritin</fullName>
    </recommendedName>
</protein>
<comment type="caution">
    <text evidence="8">The sequence shown here is derived from an EMBL/GenBank/DDBJ whole genome shotgun (WGS) entry which is preliminary data.</text>
</comment>
<dbReference type="GO" id="GO:0005737">
    <property type="term" value="C:cytoplasm"/>
    <property type="evidence" value="ECO:0007669"/>
    <property type="project" value="TreeGrafter"/>
</dbReference>
<keyword evidence="2 5" id="KW-0409">Iron storage</keyword>
<dbReference type="InterPro" id="IPR009078">
    <property type="entry name" value="Ferritin-like_SF"/>
</dbReference>
<dbReference type="PANTHER" id="PTHR11431">
    <property type="entry name" value="FERRITIN"/>
    <property type="match status" value="1"/>
</dbReference>
<dbReference type="InterPro" id="IPR001519">
    <property type="entry name" value="Ferritin"/>
</dbReference>
<dbReference type="Proteomes" id="UP001461498">
    <property type="component" value="Unassembled WGS sequence"/>
</dbReference>
<feature type="chain" id="PRO_5043934587" description="Ferritin" evidence="6">
    <location>
        <begin position="18"/>
        <end position="225"/>
    </location>
</feature>
<dbReference type="InterPro" id="IPR009040">
    <property type="entry name" value="Ferritin-like_diiron"/>
</dbReference>
<proteinExistence type="inferred from homology"/>
<evidence type="ECO:0000256" key="3">
    <source>
        <dbReference type="ARBA" id="ARBA00022723"/>
    </source>
</evidence>
<dbReference type="InterPro" id="IPR012347">
    <property type="entry name" value="Ferritin-like"/>
</dbReference>
<accession>A0AAW1DEY0</accession>
<evidence type="ECO:0000256" key="6">
    <source>
        <dbReference type="SAM" id="SignalP"/>
    </source>
</evidence>
<evidence type="ECO:0000256" key="2">
    <source>
        <dbReference type="ARBA" id="ARBA00022434"/>
    </source>
</evidence>
<sequence length="225" mass="26151">MRTVYVLLLISVGYCSAQFCFTDTLNMCSGANDNSVNCNATYSGVHLVMTDLHEYVMHHLSHSFQYLFMSATFANYEKHREGFAKLYRKYSDSTWEDAIDLIKYIGKRGDSMNFDVNPPDEPNERFAQNFNYNMHELESLSRALDMHKHLAIKAHTIHSEVTKRKHDYHDAETLSYLEEKFVHKHADRIRELAGYANDVSNMVKTSDDPSLSIFLFDEYLQKHAL</sequence>
<dbReference type="CDD" id="cd01056">
    <property type="entry name" value="Euk_Ferritin"/>
    <property type="match status" value="1"/>
</dbReference>
<organism evidence="8 9">
    <name type="scientific">Rhynocoris fuscipes</name>
    <dbReference type="NCBI Taxonomy" id="488301"/>
    <lineage>
        <taxon>Eukaryota</taxon>
        <taxon>Metazoa</taxon>
        <taxon>Ecdysozoa</taxon>
        <taxon>Arthropoda</taxon>
        <taxon>Hexapoda</taxon>
        <taxon>Insecta</taxon>
        <taxon>Pterygota</taxon>
        <taxon>Neoptera</taxon>
        <taxon>Paraneoptera</taxon>
        <taxon>Hemiptera</taxon>
        <taxon>Heteroptera</taxon>
        <taxon>Panheteroptera</taxon>
        <taxon>Cimicomorpha</taxon>
        <taxon>Reduviidae</taxon>
        <taxon>Harpactorinae</taxon>
        <taxon>Harpactorini</taxon>
        <taxon>Rhynocoris</taxon>
    </lineage>
</organism>
<keyword evidence="3 5" id="KW-0479">Metal-binding</keyword>
<evidence type="ECO:0000259" key="7">
    <source>
        <dbReference type="PROSITE" id="PS50905"/>
    </source>
</evidence>
<dbReference type="SUPFAM" id="SSF47240">
    <property type="entry name" value="Ferritin-like"/>
    <property type="match status" value="1"/>
</dbReference>
<comment type="similarity">
    <text evidence="1 5">Belongs to the ferritin family.</text>
</comment>
<dbReference type="AlphaFoldDB" id="A0AAW1DEY0"/>
<evidence type="ECO:0000256" key="4">
    <source>
        <dbReference type="ARBA" id="ARBA00023004"/>
    </source>
</evidence>
<gene>
    <name evidence="8" type="ORF">O3M35_006444</name>
</gene>
<keyword evidence="9" id="KW-1185">Reference proteome</keyword>
<evidence type="ECO:0000313" key="8">
    <source>
        <dbReference type="EMBL" id="KAK9509032.1"/>
    </source>
</evidence>
<comment type="function">
    <text evidence="5">Stores iron in a soluble, non-toxic, readily available form. Important for iron homeostasis. Iron is taken up in the ferrous form and deposited as ferric hydroxides after oxidation.</text>
</comment>
<dbReference type="EMBL" id="JAPXFL010000003">
    <property type="protein sequence ID" value="KAK9509032.1"/>
    <property type="molecule type" value="Genomic_DNA"/>
</dbReference>
<evidence type="ECO:0000256" key="1">
    <source>
        <dbReference type="ARBA" id="ARBA00007513"/>
    </source>
</evidence>
<name>A0AAW1DEY0_9HEMI</name>
<dbReference type="GO" id="GO:0008199">
    <property type="term" value="F:ferric iron binding"/>
    <property type="evidence" value="ECO:0007669"/>
    <property type="project" value="InterPro"/>
</dbReference>
<dbReference type="Gene3D" id="1.20.1260.10">
    <property type="match status" value="1"/>
</dbReference>
<keyword evidence="4 5" id="KW-0408">Iron</keyword>